<dbReference type="KEGG" id="ali:AZOLI_p20510"/>
<accession>G7ZCU0</accession>
<keyword evidence="2" id="KW-1185">Reference proteome</keyword>
<geneLocation type="plasmid" evidence="1 2">
    <name>AZO_p2</name>
</geneLocation>
<keyword evidence="1" id="KW-0614">Plasmid</keyword>
<evidence type="ECO:0000313" key="1">
    <source>
        <dbReference type="EMBL" id="CBS89634.1"/>
    </source>
</evidence>
<dbReference type="RefSeq" id="WP_014189050.1">
    <property type="nucleotide sequence ID" value="NC_016586.1"/>
</dbReference>
<dbReference type="AlphaFoldDB" id="G7ZCU0"/>
<reference evidence="2" key="1">
    <citation type="journal article" date="2011" name="PLoS Genet.">
        <title>Azospirillum genomes reveal transition of bacteria from aquatic to terrestrial environments.</title>
        <authorList>
            <person name="Wisniewski-Dye F."/>
            <person name="Borziak K."/>
            <person name="Khalsa-Moyers G."/>
            <person name="Alexandre G."/>
            <person name="Sukharnikov L.O."/>
            <person name="Wuichet K."/>
            <person name="Hurst G.B."/>
            <person name="McDonald W.H."/>
            <person name="Robertson J.S."/>
            <person name="Barbe V."/>
            <person name="Calteau A."/>
            <person name="Rouy Z."/>
            <person name="Mangenot S."/>
            <person name="Prigent-Combaret C."/>
            <person name="Normand P."/>
            <person name="Boyer M."/>
            <person name="Siguier P."/>
            <person name="Dessaux Y."/>
            <person name="Elmerich C."/>
            <person name="Condemine G."/>
            <person name="Krishnen G."/>
            <person name="Kennedy I."/>
            <person name="Paterson A.H."/>
            <person name="Gonzalez V."/>
            <person name="Mavingui P."/>
            <person name="Zhulin I.B."/>
        </authorList>
    </citation>
    <scope>NUCLEOTIDE SEQUENCE [LARGE SCALE GENOMIC DNA]</scope>
    <source>
        <strain evidence="2">4B</strain>
    </source>
</reference>
<evidence type="ECO:0000313" key="2">
    <source>
        <dbReference type="Proteomes" id="UP000005667"/>
    </source>
</evidence>
<name>G7ZCU0_AZOL4</name>
<dbReference type="Proteomes" id="UP000005667">
    <property type="component" value="Plasmid AZO_p2"/>
</dbReference>
<dbReference type="EMBL" id="FQ311870">
    <property type="protein sequence ID" value="CBS89634.1"/>
    <property type="molecule type" value="Genomic_DNA"/>
</dbReference>
<protein>
    <submittedName>
        <fullName evidence="1">Uncharacterized protein</fullName>
    </submittedName>
</protein>
<dbReference type="OrthoDB" id="9256199at2"/>
<gene>
    <name evidence="1" type="ordered locus">AZOLI_p20510</name>
</gene>
<organism evidence="1 2">
    <name type="scientific">Azospirillum lipoferum (strain 4B)</name>
    <dbReference type="NCBI Taxonomy" id="862719"/>
    <lineage>
        <taxon>Bacteria</taxon>
        <taxon>Pseudomonadati</taxon>
        <taxon>Pseudomonadota</taxon>
        <taxon>Alphaproteobacteria</taxon>
        <taxon>Rhodospirillales</taxon>
        <taxon>Azospirillaceae</taxon>
        <taxon>Azospirillum</taxon>
    </lineage>
</organism>
<dbReference type="HOGENOM" id="CLU_2646694_0_0_5"/>
<proteinExistence type="predicted"/>
<sequence length="76" mass="9016">MLWLDRILTRRRMQDCFGPVPRWSHFRLRPACLQLSRQERDMQELLKLAVAPRLTMADEELAILIAPAERRAIETD</sequence>